<evidence type="ECO:0000256" key="1">
    <source>
        <dbReference type="ARBA" id="ARBA00022722"/>
    </source>
</evidence>
<proteinExistence type="predicted"/>
<dbReference type="InterPro" id="IPR012337">
    <property type="entry name" value="RNaseH-like_sf"/>
</dbReference>
<dbReference type="Proteomes" id="UP000245391">
    <property type="component" value="Unassembled WGS sequence"/>
</dbReference>
<dbReference type="PANTHER" id="PTHR30231">
    <property type="entry name" value="DNA POLYMERASE III SUBUNIT EPSILON"/>
    <property type="match status" value="1"/>
</dbReference>
<dbReference type="CDD" id="cd06127">
    <property type="entry name" value="DEDDh"/>
    <property type="match status" value="1"/>
</dbReference>
<dbReference type="InterPro" id="IPR013520">
    <property type="entry name" value="Ribonucl_H"/>
</dbReference>
<dbReference type="EMBL" id="QGNY01000001">
    <property type="protein sequence ID" value="PWS33644.1"/>
    <property type="molecule type" value="Genomic_DNA"/>
</dbReference>
<evidence type="ECO:0000313" key="5">
    <source>
        <dbReference type="EMBL" id="PWS33644.1"/>
    </source>
</evidence>
<organism evidence="5 6">
    <name type="scientific">Pedobacter paludis</name>
    <dbReference type="NCBI Taxonomy" id="2203212"/>
    <lineage>
        <taxon>Bacteria</taxon>
        <taxon>Pseudomonadati</taxon>
        <taxon>Bacteroidota</taxon>
        <taxon>Sphingobacteriia</taxon>
        <taxon>Sphingobacteriales</taxon>
        <taxon>Sphingobacteriaceae</taxon>
        <taxon>Pedobacter</taxon>
    </lineage>
</organism>
<dbReference type="Pfam" id="PF00929">
    <property type="entry name" value="RNase_T"/>
    <property type="match status" value="1"/>
</dbReference>
<keyword evidence="6" id="KW-1185">Reference proteome</keyword>
<comment type="caution">
    <text evidence="5">The sequence shown here is derived from an EMBL/GenBank/DDBJ whole genome shotgun (WGS) entry which is preliminary data.</text>
</comment>
<dbReference type="AlphaFoldDB" id="A0A317F3D5"/>
<dbReference type="Gene3D" id="3.30.420.10">
    <property type="entry name" value="Ribonuclease H-like superfamily/Ribonuclease H"/>
    <property type="match status" value="1"/>
</dbReference>
<name>A0A317F3D5_9SPHI</name>
<accession>A0A317F3D5</accession>
<keyword evidence="1" id="KW-0540">Nuclease</keyword>
<evidence type="ECO:0000256" key="3">
    <source>
        <dbReference type="ARBA" id="ARBA00022839"/>
    </source>
</evidence>
<sequence length="242" mass="28368">MEGRTKSFIKLLTKHLQLQDFFLVIDTETSGLPKNWKAPYSKEKNWPHIVQIAWIIYDFQYQEVKRENHFIKSDGFTIDKSAEKIHGLSDDYLKNHGESLDKIMSLFCDDIIRFNPLIIGHFIELDYHMVNVELYRLGKKNVFQNSTFYCTMKTSSEYVTNPSVSHLKLDKFYTLLFNEAPLQIHNALADALNTAKIFFYLITNKNISLNSVYEQEHSFNKAKEISNKPSLKQIIQRLFNGK</sequence>
<dbReference type="InterPro" id="IPR036397">
    <property type="entry name" value="RNaseH_sf"/>
</dbReference>
<dbReference type="GO" id="GO:0003676">
    <property type="term" value="F:nucleic acid binding"/>
    <property type="evidence" value="ECO:0007669"/>
    <property type="project" value="InterPro"/>
</dbReference>
<evidence type="ECO:0000313" key="6">
    <source>
        <dbReference type="Proteomes" id="UP000245391"/>
    </source>
</evidence>
<dbReference type="SMART" id="SM00479">
    <property type="entry name" value="EXOIII"/>
    <property type="match status" value="1"/>
</dbReference>
<dbReference type="SUPFAM" id="SSF53098">
    <property type="entry name" value="Ribonuclease H-like"/>
    <property type="match status" value="1"/>
</dbReference>
<protein>
    <submittedName>
        <fullName evidence="5">3'-5' exonuclease</fullName>
    </submittedName>
</protein>
<keyword evidence="2" id="KW-0378">Hydrolase</keyword>
<reference evidence="6" key="1">
    <citation type="submission" date="2018-05" db="EMBL/GenBank/DDBJ databases">
        <title>Pedobacter paludis sp. nov., isolated from wetland soil.</title>
        <authorList>
            <person name="Zhang Y."/>
        </authorList>
    </citation>
    <scope>NUCLEOTIDE SEQUENCE [LARGE SCALE GENOMIC DNA]</scope>
    <source>
        <strain evidence="6">R-8</strain>
    </source>
</reference>
<evidence type="ECO:0000256" key="2">
    <source>
        <dbReference type="ARBA" id="ARBA00022801"/>
    </source>
</evidence>
<dbReference type="GO" id="GO:0006259">
    <property type="term" value="P:DNA metabolic process"/>
    <property type="evidence" value="ECO:0007669"/>
    <property type="project" value="UniProtKB-ARBA"/>
</dbReference>
<evidence type="ECO:0000259" key="4">
    <source>
        <dbReference type="SMART" id="SM00479"/>
    </source>
</evidence>
<gene>
    <name evidence="5" type="ORF">DF947_03245</name>
</gene>
<dbReference type="PANTHER" id="PTHR30231:SF4">
    <property type="entry name" value="PROTEIN NEN2"/>
    <property type="match status" value="1"/>
</dbReference>
<keyword evidence="3 5" id="KW-0269">Exonuclease</keyword>
<feature type="domain" description="Exonuclease" evidence="4">
    <location>
        <begin position="21"/>
        <end position="207"/>
    </location>
</feature>
<dbReference type="GO" id="GO:0008408">
    <property type="term" value="F:3'-5' exonuclease activity"/>
    <property type="evidence" value="ECO:0007669"/>
    <property type="project" value="TreeGrafter"/>
</dbReference>